<dbReference type="PANTHER" id="PTHR46743:SF2">
    <property type="entry name" value="TEICHOIC ACIDS EXPORT ATP-BINDING PROTEIN TAGH"/>
    <property type="match status" value="1"/>
</dbReference>
<dbReference type="FunFam" id="3.40.50.300:FF:003010">
    <property type="entry name" value="Teichoic acids export ATP-binding protein TagH"/>
    <property type="match status" value="1"/>
</dbReference>
<keyword evidence="3" id="KW-1003">Cell membrane</keyword>
<dbReference type="InterPro" id="IPR027417">
    <property type="entry name" value="P-loop_NTPase"/>
</dbReference>
<evidence type="ECO:0000256" key="8">
    <source>
        <dbReference type="SAM" id="MobiDB-lite"/>
    </source>
</evidence>
<dbReference type="CDD" id="cd00118">
    <property type="entry name" value="LysM"/>
    <property type="match status" value="1"/>
</dbReference>
<organism evidence="12 13">
    <name type="scientific">Enterococcus faecalis</name>
    <name type="common">Streptococcus faecalis</name>
    <dbReference type="NCBI Taxonomy" id="1351"/>
    <lineage>
        <taxon>Bacteria</taxon>
        <taxon>Bacillati</taxon>
        <taxon>Bacillota</taxon>
        <taxon>Bacilli</taxon>
        <taxon>Lactobacillales</taxon>
        <taxon>Enterococcaceae</taxon>
        <taxon>Enterococcus</taxon>
    </lineage>
</organism>
<keyword evidence="5 12" id="KW-0067">ATP-binding</keyword>
<dbReference type="SMART" id="SM00257">
    <property type="entry name" value="LysM"/>
    <property type="match status" value="1"/>
</dbReference>
<feature type="transmembrane region" description="Helical" evidence="9">
    <location>
        <begin position="326"/>
        <end position="352"/>
    </location>
</feature>
<evidence type="ECO:0000256" key="3">
    <source>
        <dbReference type="ARBA" id="ARBA00022475"/>
    </source>
</evidence>
<reference evidence="12 13" key="1">
    <citation type="submission" date="2020-08" db="EMBL/GenBank/DDBJ databases">
        <title>Enterococcus faecalis SF28073 genome assembly.</title>
        <authorList>
            <person name="Duerkop B.A."/>
            <person name="Johnson C.N."/>
        </authorList>
    </citation>
    <scope>NUCLEOTIDE SEQUENCE [LARGE SCALE GENOMIC DNA]</scope>
    <source>
        <strain evidence="12 13">SF28073</strain>
    </source>
</reference>
<name>A0A7H0FLS6_ENTFL</name>
<comment type="similarity">
    <text evidence="1">Belongs to the ABC transporter superfamily.</text>
</comment>
<evidence type="ECO:0000256" key="2">
    <source>
        <dbReference type="ARBA" id="ARBA00022448"/>
    </source>
</evidence>
<dbReference type="PROSITE" id="PS00211">
    <property type="entry name" value="ABC_TRANSPORTER_1"/>
    <property type="match status" value="1"/>
</dbReference>
<dbReference type="PROSITE" id="PS50893">
    <property type="entry name" value="ABC_TRANSPORTER_2"/>
    <property type="match status" value="1"/>
</dbReference>
<dbReference type="SUPFAM" id="SSF52540">
    <property type="entry name" value="P-loop containing nucleoside triphosphate hydrolases"/>
    <property type="match status" value="1"/>
</dbReference>
<dbReference type="Gene3D" id="3.40.50.300">
    <property type="entry name" value="P-loop containing nucleotide triphosphate hydrolases"/>
    <property type="match status" value="1"/>
</dbReference>
<dbReference type="InterPro" id="IPR015860">
    <property type="entry name" value="ABC_transpr_TagH-like"/>
</dbReference>
<feature type="domain" description="ABC transporter" evidence="10">
    <location>
        <begin position="38"/>
        <end position="260"/>
    </location>
</feature>
<proteinExistence type="inferred from homology"/>
<evidence type="ECO:0000313" key="12">
    <source>
        <dbReference type="EMBL" id="QNP36992.1"/>
    </source>
</evidence>
<evidence type="ECO:0000256" key="9">
    <source>
        <dbReference type="SAM" id="Phobius"/>
    </source>
</evidence>
<evidence type="ECO:0000256" key="1">
    <source>
        <dbReference type="ARBA" id="ARBA00005417"/>
    </source>
</evidence>
<dbReference type="GO" id="GO:0016020">
    <property type="term" value="C:membrane"/>
    <property type="evidence" value="ECO:0007669"/>
    <property type="project" value="InterPro"/>
</dbReference>
<keyword evidence="4" id="KW-0547">Nucleotide-binding</keyword>
<keyword evidence="6" id="KW-1278">Translocase</keyword>
<accession>A0A7H0FLS6</accession>
<dbReference type="Pfam" id="PF00005">
    <property type="entry name" value="ABC_tran"/>
    <property type="match status" value="1"/>
</dbReference>
<dbReference type="CDD" id="cd03220">
    <property type="entry name" value="ABC_KpsT_Wzt"/>
    <property type="match status" value="1"/>
</dbReference>
<dbReference type="InterPro" id="IPR036779">
    <property type="entry name" value="LysM_dom_sf"/>
</dbReference>
<dbReference type="PANTHER" id="PTHR46743">
    <property type="entry name" value="TEICHOIC ACIDS EXPORT ATP-BINDING PROTEIN TAGH"/>
    <property type="match status" value="1"/>
</dbReference>
<dbReference type="InterPro" id="IPR018392">
    <property type="entry name" value="LysM"/>
</dbReference>
<feature type="domain" description="LysM" evidence="11">
    <location>
        <begin position="412"/>
        <end position="456"/>
    </location>
</feature>
<dbReference type="GO" id="GO:0005524">
    <property type="term" value="F:ATP binding"/>
    <property type="evidence" value="ECO:0007669"/>
    <property type="project" value="UniProtKB-KW"/>
</dbReference>
<dbReference type="Pfam" id="PF01476">
    <property type="entry name" value="LysM"/>
    <property type="match status" value="1"/>
</dbReference>
<evidence type="ECO:0000256" key="6">
    <source>
        <dbReference type="ARBA" id="ARBA00022967"/>
    </source>
</evidence>
<evidence type="ECO:0000259" key="10">
    <source>
        <dbReference type="PROSITE" id="PS50893"/>
    </source>
</evidence>
<evidence type="ECO:0000256" key="5">
    <source>
        <dbReference type="ARBA" id="ARBA00022840"/>
    </source>
</evidence>
<feature type="region of interest" description="Disordered" evidence="8">
    <location>
        <begin position="373"/>
        <end position="409"/>
    </location>
</feature>
<feature type="compositionally biased region" description="Polar residues" evidence="8">
    <location>
        <begin position="374"/>
        <end position="383"/>
    </location>
</feature>
<protein>
    <submittedName>
        <fullName evidence="12">ATP-binding cassette domain-containing protein</fullName>
    </submittedName>
</protein>
<gene>
    <name evidence="12" type="ORF">H9Q64_11015</name>
</gene>
<evidence type="ECO:0000259" key="11">
    <source>
        <dbReference type="PROSITE" id="PS51782"/>
    </source>
</evidence>
<keyword evidence="7 9" id="KW-0472">Membrane</keyword>
<feature type="compositionally biased region" description="Polar residues" evidence="8">
    <location>
        <begin position="393"/>
        <end position="409"/>
    </location>
</feature>
<dbReference type="Gene3D" id="3.10.350.10">
    <property type="entry name" value="LysM domain"/>
    <property type="match status" value="1"/>
</dbReference>
<dbReference type="SUPFAM" id="SSF54106">
    <property type="entry name" value="LysM domain"/>
    <property type="match status" value="1"/>
</dbReference>
<dbReference type="GO" id="GO:0016887">
    <property type="term" value="F:ATP hydrolysis activity"/>
    <property type="evidence" value="ECO:0007669"/>
    <property type="project" value="InterPro"/>
</dbReference>
<dbReference type="SMART" id="SM00382">
    <property type="entry name" value="AAA"/>
    <property type="match status" value="1"/>
</dbReference>
<dbReference type="EMBL" id="CP060804">
    <property type="protein sequence ID" value="QNP36992.1"/>
    <property type="molecule type" value="Genomic_DNA"/>
</dbReference>
<evidence type="ECO:0000313" key="13">
    <source>
        <dbReference type="Proteomes" id="UP000516122"/>
    </source>
</evidence>
<dbReference type="AlphaFoldDB" id="A0A7H0FLS6"/>
<dbReference type="Proteomes" id="UP000516122">
    <property type="component" value="Chromosome"/>
</dbReference>
<keyword evidence="9" id="KW-1133">Transmembrane helix</keyword>
<evidence type="ECO:0000256" key="7">
    <source>
        <dbReference type="ARBA" id="ARBA00023136"/>
    </source>
</evidence>
<dbReference type="InterPro" id="IPR050683">
    <property type="entry name" value="Bact_Polysacc_Export_ATP-bd"/>
</dbReference>
<keyword evidence="9" id="KW-0812">Transmembrane</keyword>
<dbReference type="GO" id="GO:0140359">
    <property type="term" value="F:ABC-type transporter activity"/>
    <property type="evidence" value="ECO:0007669"/>
    <property type="project" value="InterPro"/>
</dbReference>
<sequence length="461" mass="51855">MKWPTSERLDSEEQMEKELKVRTKLLTKEYSLAQTRIDKLKTLFSIFQNKVPTFWALKGVSLDVYSGETIGIIGLNGSGKSTLSNIISGITPQTSGELEINGEVSIISIGAGLNNNLTGRENIRMKCLMLGEKNKEIDAKIDDIIEFSELGVFIDQPVKTYSSGMRAKLGFSIAVHQNPDILVIDEALSVGDQTFYNKGLKKMLAFKEQGKTIFFVSHSIQQVEQICDRVAWMHYGDLRAFGETKHILKEYRAFLHRYNHFTEPQKESYQRDGKAKQRNFSLEQLQETILEKANQQVGSRRTTKEVIKFTTKNKIGDKMTLGTKSLLILLLCMIFYVSLTFVKGISLTTAFIHPAETIQRIFVPEKVAGKDTNAVKTTKTKPASTKESRQQEEVQPSSTNVPENNNSEQAVSTYTVEVGDSVSFIAENHGLTIEQLQTLNPEIIEVPIYPGQVLKLKEVTE</sequence>
<evidence type="ECO:0000256" key="4">
    <source>
        <dbReference type="ARBA" id="ARBA00022741"/>
    </source>
</evidence>
<dbReference type="InterPro" id="IPR017871">
    <property type="entry name" value="ABC_transporter-like_CS"/>
</dbReference>
<keyword evidence="2" id="KW-0813">Transport</keyword>
<dbReference type="PROSITE" id="PS51782">
    <property type="entry name" value="LYSM"/>
    <property type="match status" value="1"/>
</dbReference>
<dbReference type="InterPro" id="IPR003439">
    <property type="entry name" value="ABC_transporter-like_ATP-bd"/>
</dbReference>
<dbReference type="InterPro" id="IPR003593">
    <property type="entry name" value="AAA+_ATPase"/>
</dbReference>
<dbReference type="RefSeq" id="WP_002382698.1">
    <property type="nucleotide sequence ID" value="NZ_CABHGG010000001.1"/>
</dbReference>